<organism evidence="1 2">
    <name type="scientific">Siminovitchia terrae</name>
    <name type="common">Bacillus terrae</name>
    <dbReference type="NCBI Taxonomy" id="1914933"/>
    <lineage>
        <taxon>Bacteria</taxon>
        <taxon>Bacillati</taxon>
        <taxon>Bacillota</taxon>
        <taxon>Bacilli</taxon>
        <taxon>Bacillales</taxon>
        <taxon>Bacillaceae</taxon>
        <taxon>Siminovitchia</taxon>
    </lineage>
</organism>
<proteinExistence type="predicted"/>
<dbReference type="Proteomes" id="UP000287296">
    <property type="component" value="Unassembled WGS sequence"/>
</dbReference>
<sequence>MIGFKKGVSALLIPDKHKTIPEEAVLQLPQGSGLILAGLDAGAGQRKASLNKIFLSQLYFL</sequence>
<comment type="caution">
    <text evidence="1">The sequence shown here is derived from an EMBL/GenBank/DDBJ whole genome shotgun (WGS) entry which is preliminary data.</text>
</comment>
<gene>
    <name evidence="1" type="ORF">D5F11_001855</name>
</gene>
<evidence type="ECO:0000313" key="1">
    <source>
        <dbReference type="EMBL" id="RST61647.1"/>
    </source>
</evidence>
<evidence type="ECO:0000313" key="2">
    <source>
        <dbReference type="Proteomes" id="UP000287296"/>
    </source>
</evidence>
<dbReference type="AlphaFoldDB" id="A0A429XDW5"/>
<protein>
    <submittedName>
        <fullName evidence="1">Uncharacterized protein</fullName>
    </submittedName>
</protein>
<dbReference type="EMBL" id="QYTW02000001">
    <property type="protein sequence ID" value="RST61647.1"/>
    <property type="molecule type" value="Genomic_DNA"/>
</dbReference>
<dbReference type="RefSeq" id="WP_120115759.1">
    <property type="nucleotide sequence ID" value="NZ_DAMDJW010000016.1"/>
</dbReference>
<reference evidence="1 2" key="1">
    <citation type="submission" date="2018-12" db="EMBL/GenBank/DDBJ databases">
        <authorList>
            <person name="Sun L."/>
            <person name="Chen Z."/>
        </authorList>
    </citation>
    <scope>NUCLEOTIDE SEQUENCE [LARGE SCALE GENOMIC DNA]</scope>
    <source>
        <strain evidence="1 2">LMG 29736</strain>
    </source>
</reference>
<accession>A0A429XDW5</accession>
<name>A0A429XDW5_SIMTE</name>